<dbReference type="InterPro" id="IPR001314">
    <property type="entry name" value="Peptidase_S1A"/>
</dbReference>
<keyword evidence="5" id="KW-0732">Signal</keyword>
<dbReference type="CDD" id="cd00190">
    <property type="entry name" value="Tryp_SPc"/>
    <property type="match status" value="1"/>
</dbReference>
<gene>
    <name evidence="7" type="ORF">QYM36_016236</name>
</gene>
<evidence type="ECO:0000313" key="7">
    <source>
        <dbReference type="EMBL" id="KAK2706138.1"/>
    </source>
</evidence>
<keyword evidence="2" id="KW-0378">Hydrolase</keyword>
<dbReference type="PROSITE" id="PS50240">
    <property type="entry name" value="TRYPSIN_DOM"/>
    <property type="match status" value="1"/>
</dbReference>
<keyword evidence="4" id="KW-1015">Disulfide bond</keyword>
<dbReference type="PANTHER" id="PTHR24252:SF7">
    <property type="entry name" value="HYALIN"/>
    <property type="match status" value="1"/>
</dbReference>
<comment type="caution">
    <text evidence="7">The sequence shown here is derived from an EMBL/GenBank/DDBJ whole genome shotgun (WGS) entry which is preliminary data.</text>
</comment>
<dbReference type="PROSITE" id="PS00134">
    <property type="entry name" value="TRYPSIN_HIS"/>
    <property type="match status" value="1"/>
</dbReference>
<dbReference type="SMART" id="SM00020">
    <property type="entry name" value="Tryp_SPc"/>
    <property type="match status" value="1"/>
</dbReference>
<feature type="signal peptide" evidence="5">
    <location>
        <begin position="1"/>
        <end position="21"/>
    </location>
</feature>
<keyword evidence="1" id="KW-0645">Protease</keyword>
<feature type="non-terminal residue" evidence="7">
    <location>
        <position position="1"/>
    </location>
</feature>
<evidence type="ECO:0000256" key="4">
    <source>
        <dbReference type="ARBA" id="ARBA00023157"/>
    </source>
</evidence>
<dbReference type="EMBL" id="JAVRJZ010000020">
    <property type="protein sequence ID" value="KAK2706138.1"/>
    <property type="molecule type" value="Genomic_DNA"/>
</dbReference>
<organism evidence="7 8">
    <name type="scientific">Artemia franciscana</name>
    <name type="common">Brine shrimp</name>
    <name type="synonym">Artemia sanfranciscana</name>
    <dbReference type="NCBI Taxonomy" id="6661"/>
    <lineage>
        <taxon>Eukaryota</taxon>
        <taxon>Metazoa</taxon>
        <taxon>Ecdysozoa</taxon>
        <taxon>Arthropoda</taxon>
        <taxon>Crustacea</taxon>
        <taxon>Branchiopoda</taxon>
        <taxon>Anostraca</taxon>
        <taxon>Artemiidae</taxon>
        <taxon>Artemia</taxon>
    </lineage>
</organism>
<accession>A0AA88KTI8</accession>
<evidence type="ECO:0000259" key="6">
    <source>
        <dbReference type="PROSITE" id="PS50240"/>
    </source>
</evidence>
<keyword evidence="3" id="KW-0720">Serine protease</keyword>
<evidence type="ECO:0000313" key="8">
    <source>
        <dbReference type="Proteomes" id="UP001187531"/>
    </source>
</evidence>
<evidence type="ECO:0000256" key="1">
    <source>
        <dbReference type="ARBA" id="ARBA00022670"/>
    </source>
</evidence>
<dbReference type="InterPro" id="IPR018114">
    <property type="entry name" value="TRYPSIN_HIS"/>
</dbReference>
<dbReference type="InterPro" id="IPR009003">
    <property type="entry name" value="Peptidase_S1_PA"/>
</dbReference>
<dbReference type="PRINTS" id="PR00722">
    <property type="entry name" value="CHYMOTRYPSIN"/>
</dbReference>
<protein>
    <recommendedName>
        <fullName evidence="6">Peptidase S1 domain-containing protein</fullName>
    </recommendedName>
</protein>
<dbReference type="InterPro" id="IPR001254">
    <property type="entry name" value="Trypsin_dom"/>
</dbReference>
<proteinExistence type="predicted"/>
<dbReference type="InterPro" id="IPR043504">
    <property type="entry name" value="Peptidase_S1_PA_chymotrypsin"/>
</dbReference>
<evidence type="ECO:0000256" key="5">
    <source>
        <dbReference type="SAM" id="SignalP"/>
    </source>
</evidence>
<feature type="chain" id="PRO_5041731281" description="Peptidase S1 domain-containing protein" evidence="5">
    <location>
        <begin position="22"/>
        <end position="302"/>
    </location>
</feature>
<dbReference type="Pfam" id="PF00089">
    <property type="entry name" value="Trypsin"/>
    <property type="match status" value="1"/>
</dbReference>
<sequence length="302" mass="33255">TMLLRLLCFLVLMSLFSSCSAIPRLDRPREGSADEEVVQTKGDVEELCGIAPNGAKIVGGNEAVPGEFPWMAGIFLTNRGYPRLFCGGSLIDHQHILTAAHCVNQTYHRPQPADLVVRLNEFDISSKDDGLDTLHVNVEKIFVHPLWNEKEFKDDLAILRLEQEVDFDPNLVPVCLPRGDETFTSKSATVSGWGVTKEGGRASSTLRKASVQIEANEDCLLKYDGSVPFQILESNLCASNPPRDACQNDSGGPLVVQGDDERWTQVGIVSWGIGCGDRRFPGVYARISSYIDWIDSITQTTN</sequence>
<evidence type="ECO:0000256" key="2">
    <source>
        <dbReference type="ARBA" id="ARBA00022801"/>
    </source>
</evidence>
<dbReference type="GO" id="GO:0004252">
    <property type="term" value="F:serine-type endopeptidase activity"/>
    <property type="evidence" value="ECO:0007669"/>
    <property type="project" value="InterPro"/>
</dbReference>
<dbReference type="GO" id="GO:0006508">
    <property type="term" value="P:proteolysis"/>
    <property type="evidence" value="ECO:0007669"/>
    <property type="project" value="UniProtKB-KW"/>
</dbReference>
<feature type="domain" description="Peptidase S1" evidence="6">
    <location>
        <begin position="57"/>
        <end position="299"/>
    </location>
</feature>
<dbReference type="SUPFAM" id="SSF50494">
    <property type="entry name" value="Trypsin-like serine proteases"/>
    <property type="match status" value="1"/>
</dbReference>
<evidence type="ECO:0000256" key="3">
    <source>
        <dbReference type="ARBA" id="ARBA00022825"/>
    </source>
</evidence>
<reference evidence="7" key="1">
    <citation type="submission" date="2023-07" db="EMBL/GenBank/DDBJ databases">
        <title>Chromosome-level genome assembly of Artemia franciscana.</title>
        <authorList>
            <person name="Jo E."/>
        </authorList>
    </citation>
    <scope>NUCLEOTIDE SEQUENCE</scope>
    <source>
        <tissue evidence="7">Whole body</tissue>
    </source>
</reference>
<name>A0AA88KTI8_ARTSF</name>
<dbReference type="Proteomes" id="UP001187531">
    <property type="component" value="Unassembled WGS sequence"/>
</dbReference>
<dbReference type="Gene3D" id="2.40.10.10">
    <property type="entry name" value="Trypsin-like serine proteases"/>
    <property type="match status" value="1"/>
</dbReference>
<dbReference type="AlphaFoldDB" id="A0AA88KTI8"/>
<dbReference type="FunFam" id="2.40.10.10:FF:000006">
    <property type="entry name" value="Serine proteinase stubble"/>
    <property type="match status" value="1"/>
</dbReference>
<keyword evidence="8" id="KW-1185">Reference proteome</keyword>
<dbReference type="PANTHER" id="PTHR24252">
    <property type="entry name" value="ACROSIN-RELATED"/>
    <property type="match status" value="1"/>
</dbReference>